<comment type="caution">
    <text evidence="1">The sequence shown here is derived from an EMBL/GenBank/DDBJ whole genome shotgun (WGS) entry which is preliminary data.</text>
</comment>
<organism evidence="1 2">
    <name type="scientific">Dendrolimus kikuchii</name>
    <dbReference type="NCBI Taxonomy" id="765133"/>
    <lineage>
        <taxon>Eukaryota</taxon>
        <taxon>Metazoa</taxon>
        <taxon>Ecdysozoa</taxon>
        <taxon>Arthropoda</taxon>
        <taxon>Hexapoda</taxon>
        <taxon>Insecta</taxon>
        <taxon>Pterygota</taxon>
        <taxon>Neoptera</taxon>
        <taxon>Endopterygota</taxon>
        <taxon>Lepidoptera</taxon>
        <taxon>Glossata</taxon>
        <taxon>Ditrysia</taxon>
        <taxon>Bombycoidea</taxon>
        <taxon>Lasiocampidae</taxon>
        <taxon>Dendrolimus</taxon>
    </lineage>
</organism>
<gene>
    <name evidence="1" type="ORF">K1T71_007866</name>
</gene>
<keyword evidence="2" id="KW-1185">Reference proteome</keyword>
<dbReference type="Proteomes" id="UP000824533">
    <property type="component" value="Linkage Group LG13"/>
</dbReference>
<accession>A0ACC1CYL5</accession>
<name>A0ACC1CYL5_9NEOP</name>
<protein>
    <submittedName>
        <fullName evidence="1">Uncharacterized protein</fullName>
    </submittedName>
</protein>
<evidence type="ECO:0000313" key="2">
    <source>
        <dbReference type="Proteomes" id="UP000824533"/>
    </source>
</evidence>
<proteinExistence type="predicted"/>
<sequence length="760" mass="87930">MERVCVSAFFVSSEFESNENDKKRELDEMCEDRDMVELCENVEKTDIFDSEYDQELYEICTMYENLFDSEYDTNLYEICTTIENNVIVFYVFKGIVYYIMEKFDFKKPVEAEVVFEDSDDEKTNSTNNQCSKMSSVNCLNKQKPRKRKLHVDSNDNKVSKSDQLVTLDQIEEKAIPNYGTPEKQFAMAPKHLSILNTNNKNANTTDHRETETTNLQNCLKLYTDLIVAVCENLVMIVKVFQNLKNYRIDPNKRNRYKNYYLTLSYTTVTTVFIPRKDNVEFRNYVISLTLEIAKKKNIQCEYRDIEPLYYELIKWSLWKKTQIQDLSDTVNNIHQPNVYNQTSPSVLQSVQNGSDSQHTSNQFKKKPDLIYNTINPNHNDYTVSLQTAHYGQHKNNPFIQDHSNNIQQRANGYLINQTSIPQSSFTANQGPTDIQTGANNYMPTGTVHWIQTSMQNNIHSNTNGYIPQHAINFSPPPYPAQYEYGSNSTLTELKNNNQQRVNFHYPKDKDIHRSSHHVHGTNNYPTLERLLDYNNIHTRSDSYLANQNHNAQLPNAAQPALTSANLSSQPIHQQENYIQQKADYPPNRVVHNQSQANIYPTSGTNGQSLKDQAKYQSQEEWLDLGSLINSSDSTYTKLGQNDVYTQLDINTDKVQETRNSLSRDSGFMSPVNFNINNDEMLNISEANGKSSEFMPIITHITSLNPTAVLLDGGKCIVCGRNTRNKCLRCYINYYCSYDCQVLDWKRHNQDCTKWANRQKQ</sequence>
<dbReference type="EMBL" id="CM034399">
    <property type="protein sequence ID" value="KAJ0176687.1"/>
    <property type="molecule type" value="Genomic_DNA"/>
</dbReference>
<evidence type="ECO:0000313" key="1">
    <source>
        <dbReference type="EMBL" id="KAJ0176687.1"/>
    </source>
</evidence>
<reference evidence="1 2" key="1">
    <citation type="journal article" date="2021" name="Front. Genet.">
        <title>Chromosome-Level Genome Assembly Reveals Significant Gene Expansion in the Toll and IMD Signaling Pathways of Dendrolimus kikuchii.</title>
        <authorList>
            <person name="Zhou J."/>
            <person name="Wu P."/>
            <person name="Xiong Z."/>
            <person name="Liu N."/>
            <person name="Zhao N."/>
            <person name="Ji M."/>
            <person name="Qiu Y."/>
            <person name="Yang B."/>
        </authorList>
    </citation>
    <scope>NUCLEOTIDE SEQUENCE [LARGE SCALE GENOMIC DNA]</scope>
    <source>
        <strain evidence="1">Ann1</strain>
    </source>
</reference>